<gene>
    <name evidence="8 14" type="primary">proC</name>
    <name evidence="14" type="ORF">PDESU_05787</name>
</gene>
<feature type="domain" description="Pyrroline-5-carboxylate reductase dimerisation" evidence="13">
    <location>
        <begin position="158"/>
        <end position="262"/>
    </location>
</feature>
<dbReference type="AlphaFoldDB" id="A0A6C2UAN9"/>
<comment type="function">
    <text evidence="8">Catalyzes the reduction of 1-pyrroline-5-carboxylate (PCA) to L-proline.</text>
</comment>
<keyword evidence="15" id="KW-1185">Reference proteome</keyword>
<dbReference type="InterPro" id="IPR053790">
    <property type="entry name" value="P5CR-like_CS"/>
</dbReference>
<dbReference type="EMBL" id="CAAHFG010000004">
    <property type="protein sequence ID" value="VGO17192.1"/>
    <property type="molecule type" value="Genomic_DNA"/>
</dbReference>
<feature type="binding site" evidence="10">
    <location>
        <begin position="6"/>
        <end position="11"/>
    </location>
    <ligand>
        <name>NADP(+)</name>
        <dbReference type="ChEBI" id="CHEBI:58349"/>
    </ligand>
</feature>
<evidence type="ECO:0000256" key="7">
    <source>
        <dbReference type="ARBA" id="ARBA00023002"/>
    </source>
</evidence>
<evidence type="ECO:0000313" key="14">
    <source>
        <dbReference type="EMBL" id="VGO17192.1"/>
    </source>
</evidence>
<comment type="subcellular location">
    <subcellularLocation>
        <location evidence="1 8">Cytoplasm</location>
    </subcellularLocation>
</comment>
<dbReference type="EC" id="1.5.1.2" evidence="8 9"/>
<feature type="binding site" evidence="10">
    <location>
        <begin position="68"/>
        <end position="71"/>
    </location>
    <ligand>
        <name>NADP(+)</name>
        <dbReference type="ChEBI" id="CHEBI:58349"/>
    </ligand>
</feature>
<dbReference type="PANTHER" id="PTHR11645:SF0">
    <property type="entry name" value="PYRROLINE-5-CARBOXYLATE REDUCTASE 3"/>
    <property type="match status" value="1"/>
</dbReference>
<dbReference type="FunFam" id="3.40.50.720:FF:000190">
    <property type="entry name" value="Pyrroline-5-carboxylate reductase"/>
    <property type="match status" value="1"/>
</dbReference>
<evidence type="ECO:0000259" key="12">
    <source>
        <dbReference type="Pfam" id="PF03807"/>
    </source>
</evidence>
<evidence type="ECO:0000256" key="11">
    <source>
        <dbReference type="RuleBase" id="RU003903"/>
    </source>
</evidence>
<protein>
    <recommendedName>
        <fullName evidence="8 9">Pyrroline-5-carboxylate reductase</fullName>
        <shortName evidence="8">P5C reductase</shortName>
        <shortName evidence="8">P5CR</shortName>
        <ecNumber evidence="8 9">1.5.1.2</ecNumber>
    </recommendedName>
    <alternativeName>
        <fullName evidence="8">PCA reductase</fullName>
    </alternativeName>
</protein>
<keyword evidence="6 8" id="KW-0521">NADP</keyword>
<dbReference type="UniPathway" id="UPA00098">
    <property type="reaction ID" value="UER00361"/>
</dbReference>
<evidence type="ECO:0000259" key="13">
    <source>
        <dbReference type="Pfam" id="PF14748"/>
    </source>
</evidence>
<comment type="catalytic activity">
    <reaction evidence="8">
        <text>L-proline + NAD(+) = (S)-1-pyrroline-5-carboxylate + NADH + 2 H(+)</text>
        <dbReference type="Rhea" id="RHEA:14105"/>
        <dbReference type="ChEBI" id="CHEBI:15378"/>
        <dbReference type="ChEBI" id="CHEBI:17388"/>
        <dbReference type="ChEBI" id="CHEBI:57540"/>
        <dbReference type="ChEBI" id="CHEBI:57945"/>
        <dbReference type="ChEBI" id="CHEBI:60039"/>
        <dbReference type="EC" id="1.5.1.2"/>
    </reaction>
</comment>
<dbReference type="GO" id="GO:0055129">
    <property type="term" value="P:L-proline biosynthetic process"/>
    <property type="evidence" value="ECO:0007669"/>
    <property type="project" value="UniProtKB-UniRule"/>
</dbReference>
<evidence type="ECO:0000256" key="10">
    <source>
        <dbReference type="PIRSR" id="PIRSR000193-1"/>
    </source>
</evidence>
<keyword evidence="4 8" id="KW-0028">Amino-acid biosynthesis</keyword>
<dbReference type="GO" id="GO:0004735">
    <property type="term" value="F:pyrroline-5-carboxylate reductase activity"/>
    <property type="evidence" value="ECO:0007669"/>
    <property type="project" value="UniProtKB-UniRule"/>
</dbReference>
<dbReference type="InterPro" id="IPR008927">
    <property type="entry name" value="6-PGluconate_DH-like_C_sf"/>
</dbReference>
<dbReference type="Pfam" id="PF14748">
    <property type="entry name" value="P5CR_dimer"/>
    <property type="match status" value="1"/>
</dbReference>
<keyword evidence="5 8" id="KW-0641">Proline biosynthesis</keyword>
<comment type="pathway">
    <text evidence="8 11">Amino-acid biosynthesis; L-proline biosynthesis; L-proline from L-glutamate 5-semialdehyde: step 1/1.</text>
</comment>
<dbReference type="SUPFAM" id="SSF51735">
    <property type="entry name" value="NAD(P)-binding Rossmann-fold domains"/>
    <property type="match status" value="1"/>
</dbReference>
<dbReference type="Gene3D" id="1.10.3730.10">
    <property type="entry name" value="ProC C-terminal domain-like"/>
    <property type="match status" value="1"/>
</dbReference>
<dbReference type="GO" id="GO:0005737">
    <property type="term" value="C:cytoplasm"/>
    <property type="evidence" value="ECO:0007669"/>
    <property type="project" value="UniProtKB-SubCell"/>
</dbReference>
<accession>A0A6C2UAN9</accession>
<dbReference type="InterPro" id="IPR036291">
    <property type="entry name" value="NAD(P)-bd_dom_sf"/>
</dbReference>
<keyword evidence="7 8" id="KW-0560">Oxidoreductase</keyword>
<dbReference type="FunFam" id="1.10.3730.10:FF:000001">
    <property type="entry name" value="Pyrroline-5-carboxylate reductase"/>
    <property type="match status" value="1"/>
</dbReference>
<evidence type="ECO:0000256" key="1">
    <source>
        <dbReference type="ARBA" id="ARBA00004496"/>
    </source>
</evidence>
<comment type="catalytic activity">
    <reaction evidence="8 11">
        <text>L-proline + NADP(+) = (S)-1-pyrroline-5-carboxylate + NADPH + 2 H(+)</text>
        <dbReference type="Rhea" id="RHEA:14109"/>
        <dbReference type="ChEBI" id="CHEBI:15378"/>
        <dbReference type="ChEBI" id="CHEBI:17388"/>
        <dbReference type="ChEBI" id="CHEBI:57783"/>
        <dbReference type="ChEBI" id="CHEBI:58349"/>
        <dbReference type="ChEBI" id="CHEBI:60039"/>
        <dbReference type="EC" id="1.5.1.2"/>
    </reaction>
</comment>
<dbReference type="InterPro" id="IPR029036">
    <property type="entry name" value="P5CR_dimer"/>
</dbReference>
<dbReference type="InterPro" id="IPR028939">
    <property type="entry name" value="P5C_Rdtase_cat_N"/>
</dbReference>
<dbReference type="RefSeq" id="WP_136082681.1">
    <property type="nucleotide sequence ID" value="NZ_CAAHFG010000004.1"/>
</dbReference>
<feature type="domain" description="Pyrroline-5-carboxylate reductase catalytic N-terminal" evidence="12">
    <location>
        <begin position="3"/>
        <end position="97"/>
    </location>
</feature>
<dbReference type="NCBIfam" id="TIGR00112">
    <property type="entry name" value="proC"/>
    <property type="match status" value="1"/>
</dbReference>
<evidence type="ECO:0000256" key="5">
    <source>
        <dbReference type="ARBA" id="ARBA00022650"/>
    </source>
</evidence>
<sequence length="265" mass="27343">MNIVFIGAGNMAEAIVAGIVKNKVVAAANVCVTDVSEERLTHFLMKYDVSTSDDNAYAVAKADVVVLAVKPQVFPSVWPEIEGALKPDALVVSIMAGIPSAKIANGQPLRVVRVMPNTPSLVGMGAAGIAAGERATESDLQVAQKLLGAVGSAVIVAEEEIDAVTALSGSGPAYVFYLLESMLEAAGKMGLEQGISRELALATVMGAAKLMQETGEDAAVLRKKVTSKGGTTEAAINTLEERHVKDSVVAALLAAQARSKELANG</sequence>
<dbReference type="HAMAP" id="MF_01925">
    <property type="entry name" value="P5C_reductase"/>
    <property type="match status" value="1"/>
</dbReference>
<evidence type="ECO:0000313" key="15">
    <source>
        <dbReference type="Proteomes" id="UP000366872"/>
    </source>
</evidence>
<dbReference type="Proteomes" id="UP000366872">
    <property type="component" value="Unassembled WGS sequence"/>
</dbReference>
<evidence type="ECO:0000256" key="2">
    <source>
        <dbReference type="ARBA" id="ARBA00005525"/>
    </source>
</evidence>
<evidence type="ECO:0000256" key="3">
    <source>
        <dbReference type="ARBA" id="ARBA00022490"/>
    </source>
</evidence>
<dbReference type="InterPro" id="IPR000304">
    <property type="entry name" value="Pyrroline-COOH_reductase"/>
</dbReference>
<dbReference type="PROSITE" id="PS00521">
    <property type="entry name" value="P5CR"/>
    <property type="match status" value="1"/>
</dbReference>
<dbReference type="PIRSF" id="PIRSF000193">
    <property type="entry name" value="Pyrrol-5-carb_rd"/>
    <property type="match status" value="1"/>
</dbReference>
<dbReference type="SUPFAM" id="SSF48179">
    <property type="entry name" value="6-phosphogluconate dehydrogenase C-terminal domain-like"/>
    <property type="match status" value="1"/>
</dbReference>
<feature type="binding site" evidence="10">
    <location>
        <position position="55"/>
    </location>
    <ligand>
        <name>NADPH</name>
        <dbReference type="ChEBI" id="CHEBI:57783"/>
    </ligand>
</feature>
<comment type="similarity">
    <text evidence="2 8 11">Belongs to the pyrroline-5-carboxylate reductase family.</text>
</comment>
<keyword evidence="3 8" id="KW-0963">Cytoplasm</keyword>
<organism evidence="14 15">
    <name type="scientific">Pontiella desulfatans</name>
    <dbReference type="NCBI Taxonomy" id="2750659"/>
    <lineage>
        <taxon>Bacteria</taxon>
        <taxon>Pseudomonadati</taxon>
        <taxon>Kiritimatiellota</taxon>
        <taxon>Kiritimatiellia</taxon>
        <taxon>Kiritimatiellales</taxon>
        <taxon>Pontiellaceae</taxon>
        <taxon>Pontiella</taxon>
    </lineage>
</organism>
<dbReference type="PANTHER" id="PTHR11645">
    <property type="entry name" value="PYRROLINE-5-CARBOXYLATE REDUCTASE"/>
    <property type="match status" value="1"/>
</dbReference>
<evidence type="ECO:0000256" key="4">
    <source>
        <dbReference type="ARBA" id="ARBA00022605"/>
    </source>
</evidence>
<dbReference type="Pfam" id="PF03807">
    <property type="entry name" value="F420_oxidored"/>
    <property type="match status" value="1"/>
</dbReference>
<dbReference type="Gene3D" id="3.40.50.720">
    <property type="entry name" value="NAD(P)-binding Rossmann-like Domain"/>
    <property type="match status" value="1"/>
</dbReference>
<evidence type="ECO:0000256" key="9">
    <source>
        <dbReference type="NCBIfam" id="TIGR00112"/>
    </source>
</evidence>
<name>A0A6C2UAN9_PONDE</name>
<evidence type="ECO:0000256" key="8">
    <source>
        <dbReference type="HAMAP-Rule" id="MF_01925"/>
    </source>
</evidence>
<evidence type="ECO:0000256" key="6">
    <source>
        <dbReference type="ARBA" id="ARBA00022857"/>
    </source>
</evidence>
<reference evidence="14 15" key="1">
    <citation type="submission" date="2019-04" db="EMBL/GenBank/DDBJ databases">
        <authorList>
            <person name="Van Vliet M D."/>
        </authorList>
    </citation>
    <scope>NUCLEOTIDE SEQUENCE [LARGE SCALE GENOMIC DNA]</scope>
    <source>
        <strain evidence="14 15">F1</strain>
    </source>
</reference>
<proteinExistence type="inferred from homology"/>